<feature type="region of interest" description="Disordered" evidence="1">
    <location>
        <begin position="102"/>
        <end position="124"/>
    </location>
</feature>
<keyword evidence="3" id="KW-1185">Reference proteome</keyword>
<protein>
    <submittedName>
        <fullName evidence="2">Uncharacterized protein</fullName>
    </submittedName>
</protein>
<dbReference type="Proteomes" id="UP000799537">
    <property type="component" value="Unassembled WGS sequence"/>
</dbReference>
<dbReference type="EMBL" id="ML993580">
    <property type="protein sequence ID" value="KAF2172935.1"/>
    <property type="molecule type" value="Genomic_DNA"/>
</dbReference>
<organism evidence="2 3">
    <name type="scientific">Zasmidium cellare ATCC 36951</name>
    <dbReference type="NCBI Taxonomy" id="1080233"/>
    <lineage>
        <taxon>Eukaryota</taxon>
        <taxon>Fungi</taxon>
        <taxon>Dikarya</taxon>
        <taxon>Ascomycota</taxon>
        <taxon>Pezizomycotina</taxon>
        <taxon>Dothideomycetes</taxon>
        <taxon>Dothideomycetidae</taxon>
        <taxon>Mycosphaerellales</taxon>
        <taxon>Mycosphaerellaceae</taxon>
        <taxon>Zasmidium</taxon>
    </lineage>
</organism>
<evidence type="ECO:0000313" key="2">
    <source>
        <dbReference type="EMBL" id="KAF2172935.1"/>
    </source>
</evidence>
<dbReference type="RefSeq" id="XP_033673824.1">
    <property type="nucleotide sequence ID" value="XM_033811246.1"/>
</dbReference>
<evidence type="ECO:0000313" key="3">
    <source>
        <dbReference type="Proteomes" id="UP000799537"/>
    </source>
</evidence>
<proteinExistence type="predicted"/>
<name>A0A6A6D185_ZASCE</name>
<gene>
    <name evidence="2" type="ORF">M409DRAFT_49442</name>
</gene>
<evidence type="ECO:0000256" key="1">
    <source>
        <dbReference type="SAM" id="MobiDB-lite"/>
    </source>
</evidence>
<dbReference type="AlphaFoldDB" id="A0A6A6D185"/>
<accession>A0A6A6D185</accession>
<reference evidence="2" key="1">
    <citation type="journal article" date="2020" name="Stud. Mycol.">
        <title>101 Dothideomycetes genomes: a test case for predicting lifestyles and emergence of pathogens.</title>
        <authorList>
            <person name="Haridas S."/>
            <person name="Albert R."/>
            <person name="Binder M."/>
            <person name="Bloem J."/>
            <person name="Labutti K."/>
            <person name="Salamov A."/>
            <person name="Andreopoulos B."/>
            <person name="Baker S."/>
            <person name="Barry K."/>
            <person name="Bills G."/>
            <person name="Bluhm B."/>
            <person name="Cannon C."/>
            <person name="Castanera R."/>
            <person name="Culley D."/>
            <person name="Daum C."/>
            <person name="Ezra D."/>
            <person name="Gonzalez J."/>
            <person name="Henrissat B."/>
            <person name="Kuo A."/>
            <person name="Liang C."/>
            <person name="Lipzen A."/>
            <person name="Lutzoni F."/>
            <person name="Magnuson J."/>
            <person name="Mondo S."/>
            <person name="Nolan M."/>
            <person name="Ohm R."/>
            <person name="Pangilinan J."/>
            <person name="Park H.-J."/>
            <person name="Ramirez L."/>
            <person name="Alfaro M."/>
            <person name="Sun H."/>
            <person name="Tritt A."/>
            <person name="Yoshinaga Y."/>
            <person name="Zwiers L.-H."/>
            <person name="Turgeon B."/>
            <person name="Goodwin S."/>
            <person name="Spatafora J."/>
            <person name="Crous P."/>
            <person name="Grigoriev I."/>
        </authorList>
    </citation>
    <scope>NUCLEOTIDE SEQUENCE</scope>
    <source>
        <strain evidence="2">ATCC 36951</strain>
    </source>
</reference>
<dbReference type="GeneID" id="54564518"/>
<sequence>MSAHLHLSTEWMHLPRMESFVKNGTPRRSQNGHSAEHGMKSAMNMFFSKNSVSKSPSAKSVWTFFFGAGPPPTLIHRQAAQATQQKGCMHALLLRGKAPSPIDQQQWPASCNHARPTAAGRRAEDTAYAFQL</sequence>